<evidence type="ECO:0000256" key="1">
    <source>
        <dbReference type="SAM" id="MobiDB-lite"/>
    </source>
</evidence>
<evidence type="ECO:0000313" key="2">
    <source>
        <dbReference type="EMBL" id="KAJ8966244.1"/>
    </source>
</evidence>
<feature type="region of interest" description="Disordered" evidence="1">
    <location>
        <begin position="1"/>
        <end position="63"/>
    </location>
</feature>
<name>A0AAV8ZP79_9CUCU</name>
<dbReference type="EMBL" id="JANEYF010001038">
    <property type="protein sequence ID" value="KAJ8966244.1"/>
    <property type="molecule type" value="Genomic_DNA"/>
</dbReference>
<dbReference type="Proteomes" id="UP001162156">
    <property type="component" value="Unassembled WGS sequence"/>
</dbReference>
<sequence length="63" mass="6213">MFFQPRSWLSRSSGGAGTGGSGSGTGAGGGSGNNKPAGNGRQIRTRARIMRSNTAIRGGSNSG</sequence>
<keyword evidence="3" id="KW-1185">Reference proteome</keyword>
<proteinExistence type="predicted"/>
<gene>
    <name evidence="2" type="ORF">NQ314_003659</name>
</gene>
<protein>
    <submittedName>
        <fullName evidence="2">Uncharacterized protein</fullName>
    </submittedName>
</protein>
<organism evidence="2 3">
    <name type="scientific">Rhamnusium bicolor</name>
    <dbReference type="NCBI Taxonomy" id="1586634"/>
    <lineage>
        <taxon>Eukaryota</taxon>
        <taxon>Metazoa</taxon>
        <taxon>Ecdysozoa</taxon>
        <taxon>Arthropoda</taxon>
        <taxon>Hexapoda</taxon>
        <taxon>Insecta</taxon>
        <taxon>Pterygota</taxon>
        <taxon>Neoptera</taxon>
        <taxon>Endopterygota</taxon>
        <taxon>Coleoptera</taxon>
        <taxon>Polyphaga</taxon>
        <taxon>Cucujiformia</taxon>
        <taxon>Chrysomeloidea</taxon>
        <taxon>Cerambycidae</taxon>
        <taxon>Lepturinae</taxon>
        <taxon>Rhagiini</taxon>
        <taxon>Rhamnusium</taxon>
    </lineage>
</organism>
<reference evidence="2" key="1">
    <citation type="journal article" date="2023" name="Insect Mol. Biol.">
        <title>Genome sequencing provides insights into the evolution of gene families encoding plant cell wall-degrading enzymes in longhorned beetles.</title>
        <authorList>
            <person name="Shin N.R."/>
            <person name="Okamura Y."/>
            <person name="Kirsch R."/>
            <person name="Pauchet Y."/>
        </authorList>
    </citation>
    <scope>NUCLEOTIDE SEQUENCE</scope>
    <source>
        <strain evidence="2">RBIC_L_NR</strain>
    </source>
</reference>
<evidence type="ECO:0000313" key="3">
    <source>
        <dbReference type="Proteomes" id="UP001162156"/>
    </source>
</evidence>
<comment type="caution">
    <text evidence="2">The sequence shown here is derived from an EMBL/GenBank/DDBJ whole genome shotgun (WGS) entry which is preliminary data.</text>
</comment>
<feature type="compositionally biased region" description="Gly residues" evidence="1">
    <location>
        <begin position="14"/>
        <end position="32"/>
    </location>
</feature>
<accession>A0AAV8ZP79</accession>
<dbReference type="AlphaFoldDB" id="A0AAV8ZP79"/>